<dbReference type="PANTHER" id="PTHR24171">
    <property type="entry name" value="ANKYRIN REPEAT DOMAIN-CONTAINING PROTEIN 39-RELATED"/>
    <property type="match status" value="1"/>
</dbReference>
<evidence type="ECO:0000256" key="2">
    <source>
        <dbReference type="ARBA" id="ARBA00023043"/>
    </source>
</evidence>
<reference evidence="4 5" key="1">
    <citation type="submission" date="2016-05" db="EMBL/GenBank/DDBJ databases">
        <title>Nuclear genome of Blastocystis sp. subtype 1 NandII.</title>
        <authorList>
            <person name="Gentekaki E."/>
            <person name="Curtis B."/>
            <person name="Stairs C."/>
            <person name="Eme L."/>
            <person name="Herman E."/>
            <person name="Klimes V."/>
            <person name="Arias M.C."/>
            <person name="Elias M."/>
            <person name="Hilliou F."/>
            <person name="Klute M."/>
            <person name="Malik S.-B."/>
            <person name="Pightling A."/>
            <person name="Rachubinski R."/>
            <person name="Salas D."/>
            <person name="Schlacht A."/>
            <person name="Suga H."/>
            <person name="Archibald J."/>
            <person name="Ball S.G."/>
            <person name="Clark G."/>
            <person name="Dacks J."/>
            <person name="Van Der Giezen M."/>
            <person name="Tsaousis A."/>
            <person name="Roger A."/>
        </authorList>
    </citation>
    <scope>NUCLEOTIDE SEQUENCE [LARGE SCALE GENOMIC DNA]</scope>
    <source>
        <strain evidence="5">ATCC 50177 / NandII</strain>
    </source>
</reference>
<keyword evidence="5" id="KW-1185">Reference proteome</keyword>
<dbReference type="PROSITE" id="PS50297">
    <property type="entry name" value="ANK_REP_REGION"/>
    <property type="match status" value="1"/>
</dbReference>
<evidence type="ECO:0000313" key="5">
    <source>
        <dbReference type="Proteomes" id="UP000078348"/>
    </source>
</evidence>
<dbReference type="Gene3D" id="1.25.40.20">
    <property type="entry name" value="Ankyrin repeat-containing domain"/>
    <property type="match status" value="1"/>
</dbReference>
<dbReference type="PROSITE" id="PS50088">
    <property type="entry name" value="ANK_REPEAT"/>
    <property type="match status" value="1"/>
</dbReference>
<dbReference type="Proteomes" id="UP000078348">
    <property type="component" value="Unassembled WGS sequence"/>
</dbReference>
<feature type="repeat" description="ANK" evidence="3">
    <location>
        <begin position="183"/>
        <end position="215"/>
    </location>
</feature>
<protein>
    <submittedName>
        <fullName evidence="4">Flagellar associated protein</fullName>
    </submittedName>
</protein>
<evidence type="ECO:0000256" key="1">
    <source>
        <dbReference type="ARBA" id="ARBA00022737"/>
    </source>
</evidence>
<keyword evidence="2 3" id="KW-0040">ANK repeat</keyword>
<keyword evidence="4" id="KW-0966">Cell projection</keyword>
<dbReference type="Pfam" id="PF12796">
    <property type="entry name" value="Ank_2"/>
    <property type="match status" value="1"/>
</dbReference>
<organism evidence="4 5">
    <name type="scientific">Blastocystis sp. subtype 1 (strain ATCC 50177 / NandII)</name>
    <dbReference type="NCBI Taxonomy" id="478820"/>
    <lineage>
        <taxon>Eukaryota</taxon>
        <taxon>Sar</taxon>
        <taxon>Stramenopiles</taxon>
        <taxon>Bigyra</taxon>
        <taxon>Opalozoa</taxon>
        <taxon>Opalinata</taxon>
        <taxon>Blastocystidae</taxon>
        <taxon>Blastocystis</taxon>
    </lineage>
</organism>
<dbReference type="AlphaFoldDB" id="A0A196SNF7"/>
<evidence type="ECO:0000256" key="3">
    <source>
        <dbReference type="PROSITE-ProRule" id="PRU00023"/>
    </source>
</evidence>
<dbReference type="SUPFAM" id="SSF48403">
    <property type="entry name" value="Ankyrin repeat"/>
    <property type="match status" value="1"/>
</dbReference>
<name>A0A196SNF7_BLAHN</name>
<dbReference type="InterPro" id="IPR002110">
    <property type="entry name" value="Ankyrin_rpt"/>
</dbReference>
<gene>
    <name evidence="4" type="ORF">AV274_0508</name>
</gene>
<keyword evidence="4" id="KW-0282">Flagellum</keyword>
<keyword evidence="1" id="KW-0677">Repeat</keyword>
<dbReference type="STRING" id="478820.A0A196SNF7"/>
<comment type="caution">
    <text evidence="4">The sequence shown here is derived from an EMBL/GenBank/DDBJ whole genome shotgun (WGS) entry which is preliminary data.</text>
</comment>
<dbReference type="SMART" id="SM00248">
    <property type="entry name" value="ANK"/>
    <property type="match status" value="1"/>
</dbReference>
<accession>A0A196SNF7</accession>
<evidence type="ECO:0000313" key="4">
    <source>
        <dbReference type="EMBL" id="OAO17766.1"/>
    </source>
</evidence>
<dbReference type="OrthoDB" id="10249694at2759"/>
<keyword evidence="4" id="KW-0969">Cilium</keyword>
<dbReference type="InterPro" id="IPR036770">
    <property type="entry name" value="Ankyrin_rpt-contain_sf"/>
</dbReference>
<sequence length="276" mass="31379">MEEVRGLMQQARQKVVGGDLQGALNDYEEAFQKSQAQQYVAGMFCCSRRLGDIYFISRNNDYALRWYDFADGLLQSDYLKNEIIQKACRDMWEKAASLCTTAPECAEKHNTYIKRIQSLTEEKTDDTVETGSAEQDYNTLVKKQDNEAKLYDAFFNNCKKNSLRLVLRYIHKGVDVNHVNPQTKYTALHCACWRGHIDIVRALLRHGADMSILNSEGESCVQCAEVAKRQDVVDLLKRVQDEGIGFLGPCNECEKMKQKNADCSVCQSNSELNNGN</sequence>
<dbReference type="EMBL" id="LXWW01000018">
    <property type="protein sequence ID" value="OAO17766.1"/>
    <property type="molecule type" value="Genomic_DNA"/>
</dbReference>
<proteinExistence type="predicted"/>